<dbReference type="EMBL" id="ML738347">
    <property type="protein sequence ID" value="KAE8310968.1"/>
    <property type="molecule type" value="Genomic_DNA"/>
</dbReference>
<accession>A0A5N6VRX8</accession>
<reference evidence="2" key="1">
    <citation type="submission" date="2019-04" db="EMBL/GenBank/DDBJ databases">
        <title>Friends and foes A comparative genomics studyof 23 Aspergillus species from section Flavi.</title>
        <authorList>
            <consortium name="DOE Joint Genome Institute"/>
            <person name="Kjaerbolling I."/>
            <person name="Vesth T."/>
            <person name="Frisvad J.C."/>
            <person name="Nybo J.L."/>
            <person name="Theobald S."/>
            <person name="Kildgaard S."/>
            <person name="Isbrandt T."/>
            <person name="Kuo A."/>
            <person name="Sato A."/>
            <person name="Lyhne E.K."/>
            <person name="Kogle M.E."/>
            <person name="Wiebenga A."/>
            <person name="Kun R.S."/>
            <person name="Lubbers R.J."/>
            <person name="Makela M.R."/>
            <person name="Barry K."/>
            <person name="Chovatia M."/>
            <person name="Clum A."/>
            <person name="Daum C."/>
            <person name="Haridas S."/>
            <person name="He G."/>
            <person name="LaButti K."/>
            <person name="Lipzen A."/>
            <person name="Mondo S."/>
            <person name="Riley R."/>
            <person name="Salamov A."/>
            <person name="Simmons B.A."/>
            <person name="Magnuson J.K."/>
            <person name="Henrissat B."/>
            <person name="Mortensen U.H."/>
            <person name="Larsen T.O."/>
            <person name="Devries R.P."/>
            <person name="Grigoriev I.V."/>
            <person name="Machida M."/>
            <person name="Baker S.E."/>
            <person name="Andersen M.R."/>
        </authorList>
    </citation>
    <scope>NUCLEOTIDE SEQUENCE [LARGE SCALE GENOMIC DNA]</scope>
    <source>
        <strain evidence="2">CBS 130015</strain>
    </source>
</reference>
<dbReference type="Proteomes" id="UP000325433">
    <property type="component" value="Unassembled WGS sequence"/>
</dbReference>
<proteinExistence type="predicted"/>
<evidence type="ECO:0000313" key="2">
    <source>
        <dbReference type="Proteomes" id="UP000325433"/>
    </source>
</evidence>
<sequence length="172" mass="19394">MHTDRKSQSPWLNSDFILFDSPYSPDTFHDSDSSLPLFCPIGDPWTTHRHNIEVVFSWTPLVEGYDLLGRYIETSVSVLPGALSCNGELLVDLLFRQVLSTFSSYRNTRSISISYRNMLCFCTKQLQGINLTIQVRPNPHLLLLDGIMCLPNKICVAAITASYENSGTEELC</sequence>
<dbReference type="AlphaFoldDB" id="A0A5N6VRX8"/>
<organism evidence="1 2">
    <name type="scientific">Aspergillus transmontanensis</name>
    <dbReference type="NCBI Taxonomy" id="1034304"/>
    <lineage>
        <taxon>Eukaryota</taxon>
        <taxon>Fungi</taxon>
        <taxon>Dikarya</taxon>
        <taxon>Ascomycota</taxon>
        <taxon>Pezizomycotina</taxon>
        <taxon>Eurotiomycetes</taxon>
        <taxon>Eurotiomycetidae</taxon>
        <taxon>Eurotiales</taxon>
        <taxon>Aspergillaceae</taxon>
        <taxon>Aspergillus</taxon>
        <taxon>Aspergillus subgen. Circumdati</taxon>
    </lineage>
</organism>
<keyword evidence="2" id="KW-1185">Reference proteome</keyword>
<name>A0A5N6VRX8_9EURO</name>
<protein>
    <submittedName>
        <fullName evidence="1">Uncharacterized protein</fullName>
    </submittedName>
</protein>
<evidence type="ECO:0000313" key="1">
    <source>
        <dbReference type="EMBL" id="KAE8310968.1"/>
    </source>
</evidence>
<gene>
    <name evidence="1" type="ORF">BDV41DRAFT_543224</name>
</gene>